<dbReference type="AlphaFoldDB" id="H7FLI0"/>
<evidence type="ECO:0000256" key="2">
    <source>
        <dbReference type="ARBA" id="ARBA00022741"/>
    </source>
</evidence>
<evidence type="ECO:0000256" key="1">
    <source>
        <dbReference type="ARBA" id="ARBA00022598"/>
    </source>
</evidence>
<dbReference type="STRING" id="1086011.HJ01_00028"/>
<evidence type="ECO:0000313" key="6">
    <source>
        <dbReference type="EMBL" id="EIA10522.1"/>
    </source>
</evidence>
<reference evidence="6 7" key="1">
    <citation type="journal article" date="2014" name="Acta Crystallogr. D">
        <title>Structure-based characterization and antifreeze properties of a hyperactive ice-binding protein from the Antarctic bacterium Flavobacterium frigoris PS1.</title>
        <authorList>
            <person name="Do H."/>
            <person name="Kim S.J."/>
            <person name="Kim H.J."/>
            <person name="Lee J.H."/>
        </authorList>
    </citation>
    <scope>NUCLEOTIDE SEQUENCE [LARGE SCALE GENOMIC DNA]</scope>
    <source>
        <strain evidence="6 7">PS1</strain>
    </source>
</reference>
<dbReference type="eggNOG" id="COG1181">
    <property type="taxonomic scope" value="Bacteria"/>
</dbReference>
<dbReference type="EMBL" id="AHKF01000004">
    <property type="protein sequence ID" value="EIA10522.1"/>
    <property type="molecule type" value="Genomic_DNA"/>
</dbReference>
<dbReference type="InterPro" id="IPR011761">
    <property type="entry name" value="ATP-grasp"/>
</dbReference>
<evidence type="ECO:0000313" key="7">
    <source>
        <dbReference type="Proteomes" id="UP000005566"/>
    </source>
</evidence>
<dbReference type="PATRIC" id="fig|1086011.3.peg.26"/>
<dbReference type="GO" id="GO:0016874">
    <property type="term" value="F:ligase activity"/>
    <property type="evidence" value="ECO:0007669"/>
    <property type="project" value="UniProtKB-KW"/>
</dbReference>
<sequence>MFLIDKPFVSDFLIETIKDNNYKIIATKVAKELVKDDSLAWIPEEEALALLKNDPEISLYSNSENALAWIDQYYGESELSSQLHVLKNKVKFRELIKELFPDFYFKQISIEEIQRLSDDEIRFPFVIKPAVGFFSIGVHIVENEKDWIKAKSELQADKLKSIFPENVLNTSNFIIEEFIRGEEYAIDYYYDNNGDAVLLNVLHHLFSSGTDTSDRVYSTSKAIIEKYKIDLEYFLSKIGKELHLKNFPAHAEVRIDENGKIIPIEVNPLRFGGFCTTADLMGVTLGFNEYKCFCENKKPDWDTIFKGKENKIFSVIILDNNSGIIPSDILRFNYSDLAKDFEKPILIRELDINKYPVFGLAFIESTASNKKELNDILTSDLRKYIVSKQGKF</sequence>
<dbReference type="GO" id="GO:0046872">
    <property type="term" value="F:metal ion binding"/>
    <property type="evidence" value="ECO:0007669"/>
    <property type="project" value="InterPro"/>
</dbReference>
<dbReference type="Gene3D" id="3.30.470.20">
    <property type="entry name" value="ATP-grasp fold, B domain"/>
    <property type="match status" value="1"/>
</dbReference>
<keyword evidence="1" id="KW-0436">Ligase</keyword>
<dbReference type="OrthoDB" id="9803907at2"/>
<dbReference type="RefSeq" id="WP_007136205.1">
    <property type="nucleotide sequence ID" value="NZ_AHKF01000004.1"/>
</dbReference>
<keyword evidence="3 4" id="KW-0067">ATP-binding</keyword>
<keyword evidence="7" id="KW-1185">Reference proteome</keyword>
<dbReference type="Proteomes" id="UP000005566">
    <property type="component" value="Unassembled WGS sequence"/>
</dbReference>
<dbReference type="PANTHER" id="PTHR43585">
    <property type="entry name" value="FUMIPYRROLE BIOSYNTHESIS PROTEIN C"/>
    <property type="match status" value="1"/>
</dbReference>
<dbReference type="PANTHER" id="PTHR43585:SF2">
    <property type="entry name" value="ATP-GRASP ENZYME FSQD"/>
    <property type="match status" value="1"/>
</dbReference>
<dbReference type="Pfam" id="PF13535">
    <property type="entry name" value="ATP-grasp_4"/>
    <property type="match status" value="1"/>
</dbReference>
<dbReference type="PROSITE" id="PS50975">
    <property type="entry name" value="ATP_GRASP"/>
    <property type="match status" value="1"/>
</dbReference>
<name>H7FLI0_FLAFP</name>
<gene>
    <name evidence="6" type="ORF">HJ01_00028</name>
</gene>
<evidence type="ECO:0000256" key="3">
    <source>
        <dbReference type="ARBA" id="ARBA00022840"/>
    </source>
</evidence>
<accession>H7FLI0</accession>
<organism evidence="6 7">
    <name type="scientific">Flavobacterium frigoris (strain PS1)</name>
    <dbReference type="NCBI Taxonomy" id="1086011"/>
    <lineage>
        <taxon>Bacteria</taxon>
        <taxon>Pseudomonadati</taxon>
        <taxon>Bacteroidota</taxon>
        <taxon>Flavobacteriia</taxon>
        <taxon>Flavobacteriales</taxon>
        <taxon>Flavobacteriaceae</taxon>
        <taxon>Flavobacterium</taxon>
    </lineage>
</organism>
<comment type="caution">
    <text evidence="6">The sequence shown here is derived from an EMBL/GenBank/DDBJ whole genome shotgun (WGS) entry which is preliminary data.</text>
</comment>
<protein>
    <recommendedName>
        <fullName evidence="5">ATP-grasp domain-containing protein</fullName>
    </recommendedName>
</protein>
<proteinExistence type="predicted"/>
<keyword evidence="2 4" id="KW-0547">Nucleotide-binding</keyword>
<evidence type="ECO:0000256" key="4">
    <source>
        <dbReference type="PROSITE-ProRule" id="PRU00409"/>
    </source>
</evidence>
<feature type="domain" description="ATP-grasp" evidence="5">
    <location>
        <begin position="97"/>
        <end position="294"/>
    </location>
</feature>
<dbReference type="SUPFAM" id="SSF56059">
    <property type="entry name" value="Glutathione synthetase ATP-binding domain-like"/>
    <property type="match status" value="1"/>
</dbReference>
<dbReference type="GO" id="GO:0005524">
    <property type="term" value="F:ATP binding"/>
    <property type="evidence" value="ECO:0007669"/>
    <property type="project" value="UniProtKB-UniRule"/>
</dbReference>
<dbReference type="InterPro" id="IPR052032">
    <property type="entry name" value="ATP-dep_AA_Ligase"/>
</dbReference>
<evidence type="ECO:0000259" key="5">
    <source>
        <dbReference type="PROSITE" id="PS50975"/>
    </source>
</evidence>